<dbReference type="FunCoup" id="O16345">
    <property type="interactions" value="811"/>
</dbReference>
<reference evidence="2 3" key="1">
    <citation type="journal article" date="1998" name="Science">
        <title>Genome sequence of the nematode C. elegans: a platform for investigating biology.</title>
        <authorList>
            <consortium name="The C. elegans sequencing consortium"/>
            <person name="Sulson J.E."/>
            <person name="Waterston R."/>
        </authorList>
    </citation>
    <scope>NUCLEOTIDE SEQUENCE [LARGE SCALE GENOMIC DNA]</scope>
    <source>
        <strain evidence="2 3">Bristol N2</strain>
    </source>
</reference>
<dbReference type="AGR" id="WB:WBGene00018190"/>
<dbReference type="PANTHER" id="PTHR10664">
    <property type="entry name" value="SERPENTINE RECEPTOR-C.ELEGANS"/>
    <property type="match status" value="1"/>
</dbReference>
<feature type="transmembrane region" description="Helical" evidence="1">
    <location>
        <begin position="219"/>
        <end position="240"/>
    </location>
</feature>
<feature type="transmembrane region" description="Helical" evidence="1">
    <location>
        <begin position="181"/>
        <end position="199"/>
    </location>
</feature>
<dbReference type="Pfam" id="PF10316">
    <property type="entry name" value="7TM_GPCR_Srbc"/>
    <property type="match status" value="1"/>
</dbReference>
<feature type="transmembrane region" description="Helical" evidence="1">
    <location>
        <begin position="82"/>
        <end position="105"/>
    </location>
</feature>
<sequence>MYFSGIFVTITAIGYAFITIFFCAKLLLDIYWFKTLKRSPDLTLFYFRFLMDILYSITIIFFLLSILITTTSFEGFSRLEEISIFVLFWAKYMIGSTRAFLAFLIASDRTWATYFPLYFFNYRSYIPNMFIVALVFMYPLIDGSMLFIYCENVIQISPGCKNAACVLSECYSLYWLAYEKVVYTSIIALSLLLSLKLYVWNKYKNLTISWELKRINRLALIDTCIILVFGLIPPIIVSYTRNAFDYIGPINTSLKFLGYALESYLVSRNLRKHKVCKVSSNSRQSGIFISSK</sequence>
<gene>
    <name evidence="2" type="ORF">CELE_F38H12.5</name>
    <name evidence="2 4" type="ORF">F38H12.5</name>
</gene>
<dbReference type="SMR" id="O16345"/>
<evidence type="ECO:0000313" key="2">
    <source>
        <dbReference type="EMBL" id="CCD68407.1"/>
    </source>
</evidence>
<evidence type="ECO:0000256" key="1">
    <source>
        <dbReference type="SAM" id="Phobius"/>
    </source>
</evidence>
<evidence type="ECO:0000313" key="4">
    <source>
        <dbReference type="WormBase" id="F38H12.5"/>
    </source>
</evidence>
<dbReference type="PaxDb" id="6239-F38H12.5"/>
<feature type="transmembrane region" description="Helical" evidence="1">
    <location>
        <begin position="6"/>
        <end position="28"/>
    </location>
</feature>
<dbReference type="AlphaFoldDB" id="O16345"/>
<dbReference type="PIR" id="T31777">
    <property type="entry name" value="T31777"/>
</dbReference>
<dbReference type="UCSC" id="F38H12.5">
    <property type="organism name" value="c. elegans"/>
</dbReference>
<evidence type="ECO:0000313" key="3">
    <source>
        <dbReference type="Proteomes" id="UP000001940"/>
    </source>
</evidence>
<dbReference type="PANTHER" id="PTHR10664:SF20">
    <property type="entry name" value="SERPENTINE RECEPTOR, CLASS BC (CLASS B-LIKE)"/>
    <property type="match status" value="1"/>
</dbReference>
<dbReference type="OrthoDB" id="5859060at2759"/>
<dbReference type="WormBase" id="F38H12.5">
    <property type="protein sequence ID" value="CE39099"/>
    <property type="gene ID" value="WBGene00018190"/>
</dbReference>
<dbReference type="OMA" id="WELKRIN"/>
<dbReference type="KEGG" id="cel:CELE_F38H12.5"/>
<accession>O16345</accession>
<dbReference type="InterPro" id="IPR019420">
    <property type="entry name" value="7TM_GPCR_serpentine_rcpt_Srbc"/>
</dbReference>
<feature type="transmembrane region" description="Helical" evidence="1">
    <location>
        <begin position="125"/>
        <end position="141"/>
    </location>
</feature>
<keyword evidence="2" id="KW-0675">Receptor</keyword>
<dbReference type="InParanoid" id="O16345"/>
<dbReference type="GeneID" id="185484"/>
<dbReference type="EMBL" id="BX284605">
    <property type="protein sequence ID" value="CCD68407.1"/>
    <property type="molecule type" value="Genomic_DNA"/>
</dbReference>
<dbReference type="PhylomeDB" id="O16345"/>
<name>O16345_CAEEL</name>
<protein>
    <submittedName>
        <fullName evidence="2">Serpentine Receptor, class BC (Class B-like)</fullName>
    </submittedName>
</protein>
<keyword evidence="1" id="KW-1133">Transmembrane helix</keyword>
<dbReference type="RefSeq" id="NP_504138.3">
    <property type="nucleotide sequence ID" value="NM_071737.3"/>
</dbReference>
<feature type="transmembrane region" description="Helical" evidence="1">
    <location>
        <begin position="49"/>
        <end position="70"/>
    </location>
</feature>
<proteinExistence type="predicted"/>
<dbReference type="CTD" id="185484"/>
<keyword evidence="1" id="KW-0812">Transmembrane</keyword>
<dbReference type="Proteomes" id="UP000001940">
    <property type="component" value="Chromosome V"/>
</dbReference>
<dbReference type="eggNOG" id="ENOG502THXN">
    <property type="taxonomic scope" value="Eukaryota"/>
</dbReference>
<dbReference type="HOGENOM" id="CLU_059075_1_0_1"/>
<keyword evidence="3" id="KW-1185">Reference proteome</keyword>
<keyword evidence="1" id="KW-0472">Membrane</keyword>
<organism evidence="2 3">
    <name type="scientific">Caenorhabditis elegans</name>
    <dbReference type="NCBI Taxonomy" id="6239"/>
    <lineage>
        <taxon>Eukaryota</taxon>
        <taxon>Metazoa</taxon>
        <taxon>Ecdysozoa</taxon>
        <taxon>Nematoda</taxon>
        <taxon>Chromadorea</taxon>
        <taxon>Rhabditida</taxon>
        <taxon>Rhabditina</taxon>
        <taxon>Rhabditomorpha</taxon>
        <taxon>Rhabditoidea</taxon>
        <taxon>Rhabditidae</taxon>
        <taxon>Peloderinae</taxon>
        <taxon>Caenorhabditis</taxon>
    </lineage>
</organism>